<dbReference type="PRINTS" id="PR01437">
    <property type="entry name" value="NUOXDRDTASE4"/>
</dbReference>
<feature type="transmembrane region" description="Helical" evidence="9">
    <location>
        <begin position="455"/>
        <end position="478"/>
    </location>
</feature>
<evidence type="ECO:0000256" key="5">
    <source>
        <dbReference type="ARBA" id="ARBA00022692"/>
    </source>
</evidence>
<dbReference type="PANTHER" id="PTHR42703:SF1">
    <property type="entry name" value="NA(+)_H(+) ANTIPORTER SUBUNIT D1"/>
    <property type="match status" value="1"/>
</dbReference>
<gene>
    <name evidence="12" type="ORF">A2462_06030</name>
</gene>
<comment type="similarity">
    <text evidence="2">Belongs to the CPA3 antiporters (TC 2.A.63) subunit D family.</text>
</comment>
<dbReference type="InterPro" id="IPR010227">
    <property type="entry name" value="NADH_Q_OxRdtase_chainM/4"/>
</dbReference>
<dbReference type="InterPro" id="IPR050586">
    <property type="entry name" value="CPA3_Na-H_Antiporter_D"/>
</dbReference>
<comment type="caution">
    <text evidence="12">The sequence shown here is derived from an EMBL/GenBank/DDBJ whole genome shotgun (WGS) entry which is preliminary data.</text>
</comment>
<feature type="domain" description="NADH-Ubiquinone oxidoreductase (complex I) chain 5 N-terminal" evidence="11">
    <location>
        <begin position="71"/>
        <end position="100"/>
    </location>
</feature>
<feature type="transmembrane region" description="Helical" evidence="9">
    <location>
        <begin position="34"/>
        <end position="59"/>
    </location>
</feature>
<dbReference type="Pfam" id="PF00662">
    <property type="entry name" value="Proton_antipo_N"/>
    <property type="match status" value="1"/>
</dbReference>
<comment type="similarity">
    <text evidence="3">Belongs to the complex I subunit 4 family.</text>
</comment>
<keyword evidence="6 9" id="KW-1133">Transmembrane helix</keyword>
<dbReference type="GO" id="GO:0042773">
    <property type="term" value="P:ATP synthesis coupled electron transport"/>
    <property type="evidence" value="ECO:0007669"/>
    <property type="project" value="InterPro"/>
</dbReference>
<dbReference type="AlphaFoldDB" id="A0A1F4TR06"/>
<feature type="transmembrane region" description="Helical" evidence="9">
    <location>
        <begin position="79"/>
        <end position="101"/>
    </location>
</feature>
<organism evidence="12 13">
    <name type="scientific">candidate division WOR-1 bacterium RIFOXYC2_FULL_41_25</name>
    <dbReference type="NCBI Taxonomy" id="1802586"/>
    <lineage>
        <taxon>Bacteria</taxon>
        <taxon>Bacillati</taxon>
        <taxon>Saganbacteria</taxon>
    </lineage>
</organism>
<evidence type="ECO:0000256" key="8">
    <source>
        <dbReference type="RuleBase" id="RU000320"/>
    </source>
</evidence>
<evidence type="ECO:0000313" key="13">
    <source>
        <dbReference type="Proteomes" id="UP000177309"/>
    </source>
</evidence>
<evidence type="ECO:0000256" key="6">
    <source>
        <dbReference type="ARBA" id="ARBA00022989"/>
    </source>
</evidence>
<feature type="transmembrane region" description="Helical" evidence="9">
    <location>
        <begin position="6"/>
        <end position="22"/>
    </location>
</feature>
<evidence type="ECO:0000256" key="7">
    <source>
        <dbReference type="ARBA" id="ARBA00023136"/>
    </source>
</evidence>
<dbReference type="GO" id="GO:0008137">
    <property type="term" value="F:NADH dehydrogenase (ubiquinone) activity"/>
    <property type="evidence" value="ECO:0007669"/>
    <property type="project" value="InterPro"/>
</dbReference>
<dbReference type="GO" id="GO:0005886">
    <property type="term" value="C:plasma membrane"/>
    <property type="evidence" value="ECO:0007669"/>
    <property type="project" value="UniProtKB-SubCell"/>
</dbReference>
<evidence type="ECO:0000256" key="3">
    <source>
        <dbReference type="ARBA" id="ARBA00009025"/>
    </source>
</evidence>
<name>A0A1F4TR06_UNCSA</name>
<dbReference type="InterPro" id="IPR001516">
    <property type="entry name" value="Proton_antipo_N"/>
</dbReference>
<feature type="transmembrane region" description="Helical" evidence="9">
    <location>
        <begin position="241"/>
        <end position="265"/>
    </location>
</feature>
<dbReference type="Proteomes" id="UP000177309">
    <property type="component" value="Unassembled WGS sequence"/>
</dbReference>
<feature type="transmembrane region" description="Helical" evidence="9">
    <location>
        <begin position="108"/>
        <end position="125"/>
    </location>
</feature>
<evidence type="ECO:0000256" key="2">
    <source>
        <dbReference type="ARBA" id="ARBA00005346"/>
    </source>
</evidence>
<dbReference type="EMBL" id="MEUI01000008">
    <property type="protein sequence ID" value="OGC35098.1"/>
    <property type="molecule type" value="Genomic_DNA"/>
</dbReference>
<dbReference type="PANTHER" id="PTHR42703">
    <property type="entry name" value="NADH DEHYDROGENASE"/>
    <property type="match status" value="1"/>
</dbReference>
<dbReference type="Pfam" id="PF00361">
    <property type="entry name" value="Proton_antipo_M"/>
    <property type="match status" value="1"/>
</dbReference>
<evidence type="ECO:0000259" key="10">
    <source>
        <dbReference type="Pfam" id="PF00361"/>
    </source>
</evidence>
<evidence type="ECO:0000256" key="1">
    <source>
        <dbReference type="ARBA" id="ARBA00004651"/>
    </source>
</evidence>
<protein>
    <recommendedName>
        <fullName evidence="14">NADH:quinone oxidoreductase/Mrp antiporter membrane subunit domain-containing protein</fullName>
    </recommendedName>
</protein>
<evidence type="ECO:0000256" key="4">
    <source>
        <dbReference type="ARBA" id="ARBA00022475"/>
    </source>
</evidence>
<feature type="transmembrane region" description="Helical" evidence="9">
    <location>
        <begin position="311"/>
        <end position="331"/>
    </location>
</feature>
<evidence type="ECO:0000259" key="11">
    <source>
        <dbReference type="Pfam" id="PF00662"/>
    </source>
</evidence>
<feature type="domain" description="NADH:quinone oxidoreductase/Mrp antiporter transmembrane" evidence="10">
    <location>
        <begin position="127"/>
        <end position="420"/>
    </location>
</feature>
<feature type="transmembrane region" description="Helical" evidence="9">
    <location>
        <begin position="369"/>
        <end position="389"/>
    </location>
</feature>
<evidence type="ECO:0000256" key="9">
    <source>
        <dbReference type="SAM" id="Phobius"/>
    </source>
</evidence>
<feature type="transmembrane region" description="Helical" evidence="9">
    <location>
        <begin position="409"/>
        <end position="434"/>
    </location>
</feature>
<dbReference type="InterPro" id="IPR001750">
    <property type="entry name" value="ND/Mrp_TM"/>
</dbReference>
<accession>A0A1F4TR06</accession>
<evidence type="ECO:0000313" key="12">
    <source>
        <dbReference type="EMBL" id="OGC35098.1"/>
    </source>
</evidence>
<sequence>MINAPILIISIPLLAAFLTHLTKYTKVKRGAELVAIFAWLASAFVLSTTARSVLAGQVIKYNLGGWPAPFGISLQVDGLSFFFAVLVMLVGLLILIYSLGIYLYARRFYSLLMIALSSILGIILTRDIFNLYVFFEMLAVASYVLITYKHKPRTIIASFKYLVMTEATWVFFLLSIAILYSLTGSLNMDVIAVQIPGIYQANPQIVYVVFSLMMISFGIKCGMFPLHTWIPEAHSQAPTPVSGLLSGLILKVGLYAMLRIFYLFFGATLLTHGVGNVIIFFGIVSLIFASAMALVQIEIKRMLAYSSISQIGFILIGVGLGTQLGLQGALFHIFNHALIKTGLFFCAGIIISQTGFWKIHQMKGVWQQMPGLTITFCLLSLAAIGIPPLNGFVSKLFVIQAVLLKHNYLIIFCLFLGILLTAACYFRVIQMFFSPEEFHHKHDFRPNPVGHFEHLTVYAFAFLCLLIGIFPALVINLIQPALKVLLP</sequence>
<keyword evidence="7 9" id="KW-0472">Membrane</keyword>
<proteinExistence type="inferred from homology"/>
<feature type="transmembrane region" description="Helical" evidence="9">
    <location>
        <begin position="131"/>
        <end position="149"/>
    </location>
</feature>
<feature type="transmembrane region" description="Helical" evidence="9">
    <location>
        <begin position="205"/>
        <end position="229"/>
    </location>
</feature>
<feature type="transmembrane region" description="Helical" evidence="9">
    <location>
        <begin position="277"/>
        <end position="299"/>
    </location>
</feature>
<evidence type="ECO:0008006" key="14">
    <source>
        <dbReference type="Google" id="ProtNLM"/>
    </source>
</evidence>
<keyword evidence="4" id="KW-1003">Cell membrane</keyword>
<keyword evidence="5 8" id="KW-0812">Transmembrane</keyword>
<dbReference type="InterPro" id="IPR003918">
    <property type="entry name" value="NADH_UbQ_OxRdtase"/>
</dbReference>
<dbReference type="NCBIfam" id="TIGR01972">
    <property type="entry name" value="NDH_I_M"/>
    <property type="match status" value="1"/>
</dbReference>
<reference evidence="12 13" key="1">
    <citation type="journal article" date="2016" name="Nat. Commun.">
        <title>Thousands of microbial genomes shed light on interconnected biogeochemical processes in an aquifer system.</title>
        <authorList>
            <person name="Anantharaman K."/>
            <person name="Brown C.T."/>
            <person name="Hug L.A."/>
            <person name="Sharon I."/>
            <person name="Castelle C.J."/>
            <person name="Probst A.J."/>
            <person name="Thomas B.C."/>
            <person name="Singh A."/>
            <person name="Wilkins M.J."/>
            <person name="Karaoz U."/>
            <person name="Brodie E.L."/>
            <person name="Williams K.H."/>
            <person name="Hubbard S.S."/>
            <person name="Banfield J.F."/>
        </authorList>
    </citation>
    <scope>NUCLEOTIDE SEQUENCE [LARGE SCALE GENOMIC DNA]</scope>
</reference>
<feature type="transmembrane region" description="Helical" evidence="9">
    <location>
        <begin position="161"/>
        <end position="182"/>
    </location>
</feature>
<comment type="subcellular location">
    <subcellularLocation>
        <location evidence="1">Cell membrane</location>
        <topology evidence="1">Multi-pass membrane protein</topology>
    </subcellularLocation>
    <subcellularLocation>
        <location evidence="8">Membrane</location>
        <topology evidence="8">Multi-pass membrane protein</topology>
    </subcellularLocation>
</comment>